<feature type="domain" description="PurM-like C-terminal" evidence="1">
    <location>
        <begin position="197"/>
        <end position="341"/>
    </location>
</feature>
<dbReference type="Gene3D" id="3.30.1330.10">
    <property type="entry name" value="PurM-like, N-terminal domain"/>
    <property type="match status" value="1"/>
</dbReference>
<dbReference type="InterPro" id="IPR036676">
    <property type="entry name" value="PurM-like_C_sf"/>
</dbReference>
<keyword evidence="3" id="KW-1185">Reference proteome</keyword>
<organism evidence="2 3">
    <name type="scientific">Clavelina lepadiformis</name>
    <name type="common">Light-bulb sea squirt</name>
    <name type="synonym">Ascidia lepadiformis</name>
    <dbReference type="NCBI Taxonomy" id="159417"/>
    <lineage>
        <taxon>Eukaryota</taxon>
        <taxon>Metazoa</taxon>
        <taxon>Chordata</taxon>
        <taxon>Tunicata</taxon>
        <taxon>Ascidiacea</taxon>
        <taxon>Aplousobranchia</taxon>
        <taxon>Clavelinidae</taxon>
        <taxon>Clavelina</taxon>
    </lineage>
</organism>
<dbReference type="EMBL" id="CAWYQH010000163">
    <property type="protein sequence ID" value="CAK8696763.1"/>
    <property type="molecule type" value="Genomic_DNA"/>
</dbReference>
<accession>A0ABP0GZN7</accession>
<protein>
    <recommendedName>
        <fullName evidence="1">PurM-like C-terminal domain-containing protein</fullName>
    </recommendedName>
</protein>
<evidence type="ECO:0000259" key="1">
    <source>
        <dbReference type="Pfam" id="PF02769"/>
    </source>
</evidence>
<dbReference type="InterPro" id="IPR010918">
    <property type="entry name" value="PurM-like_C_dom"/>
</dbReference>
<dbReference type="Proteomes" id="UP001642483">
    <property type="component" value="Unassembled WGS sequence"/>
</dbReference>
<evidence type="ECO:0000313" key="3">
    <source>
        <dbReference type="Proteomes" id="UP001642483"/>
    </source>
</evidence>
<proteinExistence type="predicted"/>
<dbReference type="PANTHER" id="PTHR10099:SF1">
    <property type="entry name" value="PHOSPHORIBOSYLFORMYLGLYCINAMIDINE SYNTHASE"/>
    <property type="match status" value="1"/>
</dbReference>
<comment type="caution">
    <text evidence="2">The sequence shown here is derived from an EMBL/GenBank/DDBJ whole genome shotgun (WGS) entry which is preliminary data.</text>
</comment>
<reference evidence="2 3" key="1">
    <citation type="submission" date="2024-02" db="EMBL/GenBank/DDBJ databases">
        <authorList>
            <person name="Daric V."/>
            <person name="Darras S."/>
        </authorList>
    </citation>
    <scope>NUCLEOTIDE SEQUENCE [LARGE SCALE GENOMIC DNA]</scope>
</reference>
<dbReference type="InterPro" id="IPR036921">
    <property type="entry name" value="PurM-like_N_sf"/>
</dbReference>
<dbReference type="Gene3D" id="3.90.650.10">
    <property type="entry name" value="PurM-like C-terminal domain"/>
    <property type="match status" value="1"/>
</dbReference>
<evidence type="ECO:0000313" key="2">
    <source>
        <dbReference type="EMBL" id="CAK8696763.1"/>
    </source>
</evidence>
<sequence>MFVDGIEKPKSLFEMVSDTLENSNRNNVIAFSDNGSAIRGEKVEDINILHPGQASEACLLTKPTGTGGRQRDQHAIGRGAAIVAGTAGYRVGNLNLPFYKLPWEDNGEWPLTQNLASASKIIIDASNGASDYGNKFGEPVIAGFFRSFGMQLPGGERRKWLKPIMFSAGIGTIEDSHVKKIMLDKDTCGLLVGNIGGPAYRIGVGGGCASSLMHGENDASRDLNAVQRGDAEMQQKLNRVIRACTELGEDNCILSVHDQGASGSGNVLKEIIKPSGAVIHSKAFTLGDKTLDALELWTAEYQESDAILMDSKSLPDLRSICARERCQLDIVGELNGSGRVILSEEGLNLAPDLLMHARFCTA</sequence>
<dbReference type="Pfam" id="PF02769">
    <property type="entry name" value="AIRS_C"/>
    <property type="match status" value="1"/>
</dbReference>
<dbReference type="SUPFAM" id="SSF55326">
    <property type="entry name" value="PurM N-terminal domain-like"/>
    <property type="match status" value="1"/>
</dbReference>
<name>A0ABP0GZN7_CLALP</name>
<dbReference type="SUPFAM" id="SSF56042">
    <property type="entry name" value="PurM C-terminal domain-like"/>
    <property type="match status" value="1"/>
</dbReference>
<gene>
    <name evidence="2" type="ORF">CVLEPA_LOCUS30088</name>
</gene>
<dbReference type="PANTHER" id="PTHR10099">
    <property type="entry name" value="PHOSPHORIBOSYLFORMYLGLYCINAMIDINE SYNTHASE"/>
    <property type="match status" value="1"/>
</dbReference>